<organism evidence="1 2">
    <name type="scientific">Ramalina farinacea</name>
    <dbReference type="NCBI Taxonomy" id="258253"/>
    <lineage>
        <taxon>Eukaryota</taxon>
        <taxon>Fungi</taxon>
        <taxon>Dikarya</taxon>
        <taxon>Ascomycota</taxon>
        <taxon>Pezizomycotina</taxon>
        <taxon>Lecanoromycetes</taxon>
        <taxon>OSLEUM clade</taxon>
        <taxon>Lecanoromycetidae</taxon>
        <taxon>Lecanorales</taxon>
        <taxon>Lecanorineae</taxon>
        <taxon>Ramalinaceae</taxon>
        <taxon>Ramalina</taxon>
    </lineage>
</organism>
<dbReference type="EMBL" id="JAPUFD010000023">
    <property type="protein sequence ID" value="MDI1493149.1"/>
    <property type="molecule type" value="Genomic_DNA"/>
</dbReference>
<sequence>MALKIAKQRKDAMENAPTFVITIMTSSLDLARTMTDSRAILEPGNVGNIDLIRDAVILENSLTGRGLGPEKAWVQYVCVHKDEVDDVQWLAQQAVDRFW</sequence>
<gene>
    <name evidence="1" type="ORF">OHK93_004936</name>
</gene>
<accession>A0AA43QWV0</accession>
<keyword evidence="2" id="KW-1185">Reference proteome</keyword>
<reference evidence="1" key="1">
    <citation type="journal article" date="2023" name="Genome Biol. Evol.">
        <title>First Whole Genome Sequence and Flow Cytometry Genome Size Data for the Lichen-Forming Fungus Ramalina farinacea (Ascomycota).</title>
        <authorList>
            <person name="Llewellyn T."/>
            <person name="Mian S."/>
            <person name="Hill R."/>
            <person name="Leitch I.J."/>
            <person name="Gaya E."/>
        </authorList>
    </citation>
    <scope>NUCLEOTIDE SEQUENCE</scope>
    <source>
        <strain evidence="1">LIQ254RAFAR</strain>
    </source>
</reference>
<protein>
    <submittedName>
        <fullName evidence="1">Uncharacterized protein</fullName>
    </submittedName>
</protein>
<evidence type="ECO:0000313" key="2">
    <source>
        <dbReference type="Proteomes" id="UP001161017"/>
    </source>
</evidence>
<proteinExistence type="predicted"/>
<dbReference type="Proteomes" id="UP001161017">
    <property type="component" value="Unassembled WGS sequence"/>
</dbReference>
<evidence type="ECO:0000313" key="1">
    <source>
        <dbReference type="EMBL" id="MDI1493149.1"/>
    </source>
</evidence>
<dbReference type="AlphaFoldDB" id="A0AA43QWV0"/>
<name>A0AA43QWV0_9LECA</name>
<comment type="caution">
    <text evidence="1">The sequence shown here is derived from an EMBL/GenBank/DDBJ whole genome shotgun (WGS) entry which is preliminary data.</text>
</comment>